<comment type="caution">
    <text evidence="2">The sequence shown here is derived from an EMBL/GenBank/DDBJ whole genome shotgun (WGS) entry which is preliminary data.</text>
</comment>
<dbReference type="RefSeq" id="XP_028887757.1">
    <property type="nucleotide sequence ID" value="XM_029021249.1"/>
</dbReference>
<name>A0A1X0PA38_9TRYP</name>
<gene>
    <name evidence="2" type="ORF">TM35_000015680</name>
</gene>
<evidence type="ECO:0000313" key="3">
    <source>
        <dbReference type="Proteomes" id="UP000192257"/>
    </source>
</evidence>
<proteinExistence type="predicted"/>
<dbReference type="Proteomes" id="UP000192257">
    <property type="component" value="Unassembled WGS sequence"/>
</dbReference>
<organism evidence="2 3">
    <name type="scientific">Trypanosoma theileri</name>
    <dbReference type="NCBI Taxonomy" id="67003"/>
    <lineage>
        <taxon>Eukaryota</taxon>
        <taxon>Discoba</taxon>
        <taxon>Euglenozoa</taxon>
        <taxon>Kinetoplastea</taxon>
        <taxon>Metakinetoplastina</taxon>
        <taxon>Trypanosomatida</taxon>
        <taxon>Trypanosomatidae</taxon>
        <taxon>Trypanosoma</taxon>
    </lineage>
</organism>
<feature type="region of interest" description="Disordered" evidence="1">
    <location>
        <begin position="41"/>
        <end position="108"/>
    </location>
</feature>
<keyword evidence="3" id="KW-1185">Reference proteome</keyword>
<protein>
    <submittedName>
        <fullName evidence="2">Uncharacterized protein</fullName>
    </submittedName>
</protein>
<dbReference type="EMBL" id="NBCO01000001">
    <property type="protein sequence ID" value="ORC93691.1"/>
    <property type="molecule type" value="Genomic_DNA"/>
</dbReference>
<accession>A0A1X0PA38</accession>
<dbReference type="OrthoDB" id="270783at2759"/>
<evidence type="ECO:0000256" key="1">
    <source>
        <dbReference type="SAM" id="MobiDB-lite"/>
    </source>
</evidence>
<dbReference type="VEuPathDB" id="TriTrypDB:TM35_000015680"/>
<reference evidence="2 3" key="1">
    <citation type="submission" date="2017-03" db="EMBL/GenBank/DDBJ databases">
        <title>An alternative strategy for trypanosome survival in the mammalian bloodstream revealed through genome and transcriptome analysis of the ubiquitous bovine parasite Trypanosoma (Megatrypanum) theileri.</title>
        <authorList>
            <person name="Kelly S."/>
            <person name="Ivens A."/>
            <person name="Mott A."/>
            <person name="O'Neill E."/>
            <person name="Emms D."/>
            <person name="Macleod O."/>
            <person name="Voorheis P."/>
            <person name="Matthews J."/>
            <person name="Matthews K."/>
            <person name="Carrington M."/>
        </authorList>
    </citation>
    <scope>NUCLEOTIDE SEQUENCE [LARGE SCALE GENOMIC DNA]</scope>
    <source>
        <strain evidence="2">Edinburgh</strain>
    </source>
</reference>
<dbReference type="AlphaFoldDB" id="A0A1X0PA38"/>
<feature type="region of interest" description="Disordered" evidence="1">
    <location>
        <begin position="241"/>
        <end position="272"/>
    </location>
</feature>
<dbReference type="GeneID" id="39981029"/>
<evidence type="ECO:0000313" key="2">
    <source>
        <dbReference type="EMBL" id="ORC93691.1"/>
    </source>
</evidence>
<sequence length="272" mass="30777">MVSPQQCSVRRGRMHNAVPLPGITFAGTSYGRGVSVFAPLPPGDARRRRHRDVEDFRRAPRPPQRPRWNASILDEAHPFPQPPLMHVLQRRGSNGGEADSSDKTGPQLLTARGVDSTRRAAGSVVREREHELALERGWCISTNVSDPSARFRKTADFQVSYLELNKSKKGMLDESTYVSPMRRVALMDESIRATKRSKRKEDELMLQSQLARQGAPSVFKMSNIDEWWSLDPILKMRTLPKVKKSEEEEVEEEEEGKSPTTLIGNVQEKYDA</sequence>